<accession>A0A0R2AUK1</accession>
<reference evidence="3 4" key="1">
    <citation type="journal article" date="2015" name="Genome Announc.">
        <title>Expanding the biotechnology potential of lactobacilli through comparative genomics of 213 strains and associated genera.</title>
        <authorList>
            <person name="Sun Z."/>
            <person name="Harris H.M."/>
            <person name="McCann A."/>
            <person name="Guo C."/>
            <person name="Argimon S."/>
            <person name="Zhang W."/>
            <person name="Yang X."/>
            <person name="Jeffery I.B."/>
            <person name="Cooney J.C."/>
            <person name="Kagawa T.F."/>
            <person name="Liu W."/>
            <person name="Song Y."/>
            <person name="Salvetti E."/>
            <person name="Wrobel A."/>
            <person name="Rasinkangas P."/>
            <person name="Parkhill J."/>
            <person name="Rea M.C."/>
            <person name="O'Sullivan O."/>
            <person name="Ritari J."/>
            <person name="Douillard F.P."/>
            <person name="Paul Ross R."/>
            <person name="Yang R."/>
            <person name="Briner A.E."/>
            <person name="Felis G.E."/>
            <person name="de Vos W.M."/>
            <person name="Barrangou R."/>
            <person name="Klaenhammer T.R."/>
            <person name="Caufield P.W."/>
            <person name="Cui Y."/>
            <person name="Zhang H."/>
            <person name="O'Toole P.W."/>
        </authorList>
    </citation>
    <scope>NUCLEOTIDE SEQUENCE [LARGE SCALE GENOMIC DNA]</scope>
    <source>
        <strain evidence="3 4">DSM 23829</strain>
    </source>
</reference>
<dbReference type="PIRSF" id="PIRSF037262">
    <property type="entry name" value="UCP037262"/>
    <property type="match status" value="1"/>
</dbReference>
<dbReference type="HAMAP" id="MF_01538">
    <property type="entry name" value="UPF0346"/>
    <property type="match status" value="1"/>
</dbReference>
<dbReference type="SUPFAM" id="SSF140652">
    <property type="entry name" value="YozE-like"/>
    <property type="match status" value="1"/>
</dbReference>
<dbReference type="AlphaFoldDB" id="A0A0R2AUK1"/>
<dbReference type="InterPro" id="IPR036806">
    <property type="entry name" value="YozE_SAM-like_sf"/>
</dbReference>
<dbReference type="RefSeq" id="WP_054656852.1">
    <property type="nucleotide sequence ID" value="NZ_AYYQ01000035.1"/>
</dbReference>
<dbReference type="NCBIfam" id="NF010193">
    <property type="entry name" value="PRK13672.1"/>
    <property type="match status" value="1"/>
</dbReference>
<evidence type="ECO:0000256" key="1">
    <source>
        <dbReference type="HAMAP-Rule" id="MF_01538"/>
    </source>
</evidence>
<dbReference type="STRING" id="1423781.FD06_GL000603"/>
<dbReference type="OrthoDB" id="2242851at2"/>
<comment type="similarity">
    <text evidence="1">Belongs to the UPF0346 family.</text>
</comment>
<evidence type="ECO:0000313" key="4">
    <source>
        <dbReference type="Proteomes" id="UP000052012"/>
    </source>
</evidence>
<dbReference type="Gene3D" id="1.10.150.260">
    <property type="entry name" value="YozE SAM-like"/>
    <property type="match status" value="1"/>
</dbReference>
<evidence type="ECO:0000259" key="2">
    <source>
        <dbReference type="Pfam" id="PF06855"/>
    </source>
</evidence>
<dbReference type="InterPro" id="IPR023089">
    <property type="entry name" value="YozE_SAM-like"/>
</dbReference>
<dbReference type="Pfam" id="PF06855">
    <property type="entry name" value="YozE_SAM_like"/>
    <property type="match status" value="1"/>
</dbReference>
<keyword evidence="4" id="KW-1185">Reference proteome</keyword>
<dbReference type="EMBL" id="AYYQ01000035">
    <property type="protein sequence ID" value="KRM67883.1"/>
    <property type="molecule type" value="Genomic_DNA"/>
</dbReference>
<dbReference type="PATRIC" id="fig|1423781.4.peg.616"/>
<organism evidence="3 4">
    <name type="scientific">Apilactobacillus ozensis DSM 23829 = JCM 17196</name>
    <dbReference type="NCBI Taxonomy" id="1423781"/>
    <lineage>
        <taxon>Bacteria</taxon>
        <taxon>Bacillati</taxon>
        <taxon>Bacillota</taxon>
        <taxon>Bacilli</taxon>
        <taxon>Lactobacillales</taxon>
        <taxon>Lactobacillaceae</taxon>
        <taxon>Apilactobacillus</taxon>
    </lineage>
</organism>
<protein>
    <recommendedName>
        <fullName evidence="1">UPF0346 protein FD06_GL000603</fullName>
    </recommendedName>
</protein>
<sequence length="73" mass="8712">MNKSFYQYLMSERNENSYEPIAEFANNAFLDQSFPKQSTDFEEISKYLEENASYLPSMTIFDDVWQNYLLSIN</sequence>
<evidence type="ECO:0000313" key="3">
    <source>
        <dbReference type="EMBL" id="KRM67883.1"/>
    </source>
</evidence>
<dbReference type="Proteomes" id="UP000052012">
    <property type="component" value="Unassembled WGS sequence"/>
</dbReference>
<proteinExistence type="inferred from homology"/>
<gene>
    <name evidence="3" type="ORF">FD06_GL000603</name>
</gene>
<feature type="domain" description="YozE SAM-like" evidence="2">
    <location>
        <begin position="4"/>
        <end position="69"/>
    </location>
</feature>
<dbReference type="InterPro" id="IPR010673">
    <property type="entry name" value="UPF0346"/>
</dbReference>
<comment type="caution">
    <text evidence="3">The sequence shown here is derived from an EMBL/GenBank/DDBJ whole genome shotgun (WGS) entry which is preliminary data.</text>
</comment>
<name>A0A0R2AUK1_9LACO</name>